<gene>
    <name evidence="2" type="ORF">EW145_g5086</name>
</gene>
<keyword evidence="3" id="KW-1185">Reference proteome</keyword>
<name>A0A4S4L1A2_9AGAM</name>
<dbReference type="OrthoDB" id="2744543at2759"/>
<proteinExistence type="predicted"/>
<dbReference type="AlphaFoldDB" id="A0A4S4L1A2"/>
<dbReference type="InterPro" id="IPR052523">
    <property type="entry name" value="Trichothecene_AcTrans"/>
</dbReference>
<dbReference type="GO" id="GO:0016747">
    <property type="term" value="F:acyltransferase activity, transferring groups other than amino-acyl groups"/>
    <property type="evidence" value="ECO:0007669"/>
    <property type="project" value="InterPro"/>
</dbReference>
<dbReference type="PROSITE" id="PS51186">
    <property type="entry name" value="GNAT"/>
    <property type="match status" value="1"/>
</dbReference>
<sequence length="236" mass="26171">MSQIKVERLSFRDIDSARISVENAFEEDPLCEYLRDKQTKKSGFLKGIISSLQLDARFVLAVHTKTAFTVDHGKALAIYVPAASSAGKPRPTPLKLFLQQLVKILSYTSNWLNTPEQKKKYEGKLADLVRDGVGKKVNEMVFLHGLATSPEHQGKGYGTALVKTVTDIADAEGRECYLLSSNINNTSFYNSCGFYSFKETVFGADNPTWKKDPIVVPLMVRAAKGKEPCEKSLLMG</sequence>
<dbReference type="SUPFAM" id="SSF55729">
    <property type="entry name" value="Acyl-CoA N-acyltransferases (Nat)"/>
    <property type="match status" value="1"/>
</dbReference>
<dbReference type="EMBL" id="SGPK01000291">
    <property type="protein sequence ID" value="THH05042.1"/>
    <property type="molecule type" value="Genomic_DNA"/>
</dbReference>
<reference evidence="2 3" key="1">
    <citation type="submission" date="2019-02" db="EMBL/GenBank/DDBJ databases">
        <title>Genome sequencing of the rare red list fungi Phellinidium pouzarii.</title>
        <authorList>
            <person name="Buettner E."/>
            <person name="Kellner H."/>
        </authorList>
    </citation>
    <scope>NUCLEOTIDE SEQUENCE [LARGE SCALE GENOMIC DNA]</scope>
    <source>
        <strain evidence="2 3">DSM 108285</strain>
    </source>
</reference>
<protein>
    <recommendedName>
        <fullName evidence="1">N-acetyltransferase domain-containing protein</fullName>
    </recommendedName>
</protein>
<dbReference type="Gene3D" id="3.40.630.30">
    <property type="match status" value="1"/>
</dbReference>
<dbReference type="PANTHER" id="PTHR42791">
    <property type="entry name" value="GNAT FAMILY ACETYLTRANSFERASE"/>
    <property type="match status" value="1"/>
</dbReference>
<evidence type="ECO:0000313" key="3">
    <source>
        <dbReference type="Proteomes" id="UP000308199"/>
    </source>
</evidence>
<feature type="domain" description="N-acetyltransferase" evidence="1">
    <location>
        <begin position="77"/>
        <end position="215"/>
    </location>
</feature>
<dbReference type="InterPro" id="IPR016181">
    <property type="entry name" value="Acyl_CoA_acyltransferase"/>
</dbReference>
<comment type="caution">
    <text evidence="2">The sequence shown here is derived from an EMBL/GenBank/DDBJ whole genome shotgun (WGS) entry which is preliminary data.</text>
</comment>
<accession>A0A4S4L1A2</accession>
<dbReference type="Proteomes" id="UP000308199">
    <property type="component" value="Unassembled WGS sequence"/>
</dbReference>
<evidence type="ECO:0000259" key="1">
    <source>
        <dbReference type="PROSITE" id="PS51186"/>
    </source>
</evidence>
<dbReference type="CDD" id="cd04301">
    <property type="entry name" value="NAT_SF"/>
    <property type="match status" value="1"/>
</dbReference>
<organism evidence="2 3">
    <name type="scientific">Phellinidium pouzarii</name>
    <dbReference type="NCBI Taxonomy" id="167371"/>
    <lineage>
        <taxon>Eukaryota</taxon>
        <taxon>Fungi</taxon>
        <taxon>Dikarya</taxon>
        <taxon>Basidiomycota</taxon>
        <taxon>Agaricomycotina</taxon>
        <taxon>Agaricomycetes</taxon>
        <taxon>Hymenochaetales</taxon>
        <taxon>Hymenochaetaceae</taxon>
        <taxon>Phellinidium</taxon>
    </lineage>
</organism>
<dbReference type="PANTHER" id="PTHR42791:SF1">
    <property type="entry name" value="N-ACETYLTRANSFERASE DOMAIN-CONTAINING PROTEIN"/>
    <property type="match status" value="1"/>
</dbReference>
<dbReference type="InterPro" id="IPR000182">
    <property type="entry name" value="GNAT_dom"/>
</dbReference>
<dbReference type="Pfam" id="PF00583">
    <property type="entry name" value="Acetyltransf_1"/>
    <property type="match status" value="1"/>
</dbReference>
<evidence type="ECO:0000313" key="2">
    <source>
        <dbReference type="EMBL" id="THH05042.1"/>
    </source>
</evidence>